<dbReference type="AlphaFoldDB" id="A0A815WH58"/>
<protein>
    <submittedName>
        <fullName evidence="2">Uncharacterized protein</fullName>
    </submittedName>
</protein>
<comment type="caution">
    <text evidence="2">The sequence shown here is derived from an EMBL/GenBank/DDBJ whole genome shotgun (WGS) entry which is preliminary data.</text>
</comment>
<dbReference type="Proteomes" id="UP000663852">
    <property type="component" value="Unassembled WGS sequence"/>
</dbReference>
<reference evidence="2" key="1">
    <citation type="submission" date="2021-02" db="EMBL/GenBank/DDBJ databases">
        <authorList>
            <person name="Nowell W R."/>
        </authorList>
    </citation>
    <scope>NUCLEOTIDE SEQUENCE</scope>
</reference>
<accession>A0A815WH58</accession>
<dbReference type="OrthoDB" id="10665042at2759"/>
<dbReference type="EMBL" id="CAJNOJ010001190">
    <property type="protein sequence ID" value="CAF1545872.1"/>
    <property type="molecule type" value="Genomic_DNA"/>
</dbReference>
<feature type="region of interest" description="Disordered" evidence="1">
    <location>
        <begin position="188"/>
        <end position="218"/>
    </location>
</feature>
<evidence type="ECO:0000313" key="2">
    <source>
        <dbReference type="EMBL" id="CAF1545872.1"/>
    </source>
</evidence>
<sequence>MVYEEIIASIQVYGSKYACEFEQHCQQEFLFFKEMLVFFLQNYILDNIVYKQMTSIESLFEMDFNMFDNNDPFVVSTGSEAIFNLRSNTNTDGVEMTMESALQRLDSYLMDEQNNAISSISRQNICVDNETLDDINLLDLSSEVENPLVDLILDDLLQTDQSVTNHTNSISNTDIASQPLLTRHVEETDTTQPHTNTIDSNITQPEVSTSNISKNARITEHDRPHSEYGHMSIEDIAHVFKFDLEGKQTNKKRKESNCRMRTQTFSILCHTEMSKNDLMNFIKKEFSMKKLRYVCIGTHLKTDITKHETYIQILLTKQINKCVWFLDKVTGKEITFKDYEFVNRNTSQFIKDPLRQININSINTVNFNLNCANNLCQTENSNNSNETNSVNDDINNDVSNEINTASVITTTIATNEHDSNSSTSEYISTVQPIRRVLNYEDVISKQAKILAKHSVTAAMRHMEQHLDHLFLLNHKNYLEGFKYIYELANKINQ</sequence>
<gene>
    <name evidence="2" type="ORF">EDS130_LOCUS45650</name>
</gene>
<proteinExistence type="predicted"/>
<evidence type="ECO:0000256" key="1">
    <source>
        <dbReference type="SAM" id="MobiDB-lite"/>
    </source>
</evidence>
<feature type="compositionally biased region" description="Polar residues" evidence="1">
    <location>
        <begin position="190"/>
        <end position="216"/>
    </location>
</feature>
<organism evidence="2 3">
    <name type="scientific">Adineta ricciae</name>
    <name type="common">Rotifer</name>
    <dbReference type="NCBI Taxonomy" id="249248"/>
    <lineage>
        <taxon>Eukaryota</taxon>
        <taxon>Metazoa</taxon>
        <taxon>Spiralia</taxon>
        <taxon>Gnathifera</taxon>
        <taxon>Rotifera</taxon>
        <taxon>Eurotatoria</taxon>
        <taxon>Bdelloidea</taxon>
        <taxon>Adinetida</taxon>
        <taxon>Adinetidae</taxon>
        <taxon>Adineta</taxon>
    </lineage>
</organism>
<evidence type="ECO:0000313" key="3">
    <source>
        <dbReference type="Proteomes" id="UP000663852"/>
    </source>
</evidence>
<name>A0A815WH58_ADIRI</name>